<gene>
    <name evidence="3" type="ORF">HNR06_005421</name>
</gene>
<evidence type="ECO:0000313" key="3">
    <source>
        <dbReference type="EMBL" id="NYH55832.1"/>
    </source>
</evidence>
<feature type="region of interest" description="Disordered" evidence="1">
    <location>
        <begin position="31"/>
        <end position="52"/>
    </location>
</feature>
<proteinExistence type="predicted"/>
<organism evidence="3 4">
    <name type="scientific">Nocardiopsis sinuspersici</name>
    <dbReference type="NCBI Taxonomy" id="501010"/>
    <lineage>
        <taxon>Bacteria</taxon>
        <taxon>Bacillati</taxon>
        <taxon>Actinomycetota</taxon>
        <taxon>Actinomycetes</taxon>
        <taxon>Streptosporangiales</taxon>
        <taxon>Nocardiopsidaceae</taxon>
        <taxon>Nocardiopsis</taxon>
    </lineage>
</organism>
<evidence type="ECO:0000256" key="2">
    <source>
        <dbReference type="SAM" id="SignalP"/>
    </source>
</evidence>
<reference evidence="3 4" key="1">
    <citation type="submission" date="2020-07" db="EMBL/GenBank/DDBJ databases">
        <title>Sequencing the genomes of 1000 actinobacteria strains.</title>
        <authorList>
            <person name="Klenk H.-P."/>
        </authorList>
    </citation>
    <scope>NUCLEOTIDE SEQUENCE [LARGE SCALE GENOMIC DNA]</scope>
    <source>
        <strain evidence="3 4">DSM 45278</strain>
    </source>
</reference>
<dbReference type="Proteomes" id="UP000584931">
    <property type="component" value="Unassembled WGS sequence"/>
</dbReference>
<accession>A0A7Z0BNR0</accession>
<evidence type="ECO:0000313" key="4">
    <source>
        <dbReference type="Proteomes" id="UP000584931"/>
    </source>
</evidence>
<dbReference type="AlphaFoldDB" id="A0A7Z0BNR0"/>
<feature type="chain" id="PRO_5039256085" evidence="2">
    <location>
        <begin position="22"/>
        <end position="324"/>
    </location>
</feature>
<evidence type="ECO:0000256" key="1">
    <source>
        <dbReference type="SAM" id="MobiDB-lite"/>
    </source>
</evidence>
<feature type="signal peptide" evidence="2">
    <location>
        <begin position="1"/>
        <end position="21"/>
    </location>
</feature>
<feature type="compositionally biased region" description="Low complexity" evidence="1">
    <location>
        <begin position="34"/>
        <end position="52"/>
    </location>
</feature>
<keyword evidence="2" id="KW-0732">Signal</keyword>
<dbReference type="RefSeq" id="WP_179811775.1">
    <property type="nucleotide sequence ID" value="NZ_JACCHL010000001.1"/>
</dbReference>
<name>A0A7Z0BNR0_9ACTN</name>
<dbReference type="EMBL" id="JACCHL010000001">
    <property type="protein sequence ID" value="NYH55832.1"/>
    <property type="molecule type" value="Genomic_DNA"/>
</dbReference>
<sequence length="324" mass="34914">MKETTVYLRGLALFSAAAALAAGIVLTPESPDPATAAPVAAEQAEARSAAETTTVRYGPFAIPAATSEDHGHEGGFLLDVEKPCEDCHITGFKPDLVYTDGSNANIDTGPMLHHAVLFNSRERDTVCRGPQRVFATGNERVESVLPSGYGAGIGSDDQWMLNYDLMNHGHEEKTVYVEFTFTHEPVAGSGITPVTPLWLDVGGCSGSEYEAPEGVSEESRLWRSTVSGDLVHVRGHLHHGGTALWLENLSRRSTLCHIDAEEGGSPEFVDHHGHTEISDMPPCGGDPIATVRRGDYLRITSRYELTGHSHDGVMGIMVGWIAER</sequence>
<protein>
    <submittedName>
        <fullName evidence="3">Uncharacterized protein</fullName>
    </submittedName>
</protein>
<comment type="caution">
    <text evidence="3">The sequence shown here is derived from an EMBL/GenBank/DDBJ whole genome shotgun (WGS) entry which is preliminary data.</text>
</comment>